<evidence type="ECO:0000313" key="2">
    <source>
        <dbReference type="Proteomes" id="UP000617544"/>
    </source>
</evidence>
<name>A0A832T1D9_PYRHR</name>
<proteinExistence type="predicted"/>
<dbReference type="Proteomes" id="UP000617544">
    <property type="component" value="Unassembled WGS sequence"/>
</dbReference>
<sequence length="320" mass="37352">MRMEMYKVGRYLVDSLQIYFPASLEIQEELINNGFYVPRSPDRKVSMPIPIVYSDFGGRVISIERLIPPEWLEISPEQLGWEETYLENKRGFKLPKEEVYVDVSISNDSIIFELDVKNYHLERTSIRGINPEKWKNWVMFYIDLKYVDEFINALREHIPAFENKTRVIREKQQGGKEVTYYAKVNVKNFSLCLGCFDLAQRYLQIKAKEHCNIYPGSPTCNDSLSKLKLRLEYDPSITTFAKVGIAKISGKRPQIMVKLTSTETKTIRGILKPEIKGKARGKLVYCDHREKRQYIALDLFDFYKALVSTKKYEGKLPTDD</sequence>
<comment type="caution">
    <text evidence="1">The sequence shown here is derived from an EMBL/GenBank/DDBJ whole genome shotgun (WGS) entry which is preliminary data.</text>
</comment>
<evidence type="ECO:0000313" key="1">
    <source>
        <dbReference type="EMBL" id="HII60850.1"/>
    </source>
</evidence>
<reference evidence="1" key="1">
    <citation type="journal article" date="2020" name="bioRxiv">
        <title>A rank-normalized archaeal taxonomy based on genome phylogeny resolves widespread incomplete and uneven classifications.</title>
        <authorList>
            <person name="Rinke C."/>
            <person name="Chuvochina M."/>
            <person name="Mussig A.J."/>
            <person name="Chaumeil P.-A."/>
            <person name="Waite D.W."/>
            <person name="Whitman W.B."/>
            <person name="Parks D.H."/>
            <person name="Hugenholtz P."/>
        </authorList>
    </citation>
    <scope>NUCLEOTIDE SEQUENCE</scope>
    <source>
        <strain evidence="1">UBA8834</strain>
    </source>
</reference>
<protein>
    <submittedName>
        <fullName evidence="1">PhoI</fullName>
    </submittedName>
</protein>
<organism evidence="1 2">
    <name type="scientific">Pyrococcus horikoshii</name>
    <dbReference type="NCBI Taxonomy" id="53953"/>
    <lineage>
        <taxon>Archaea</taxon>
        <taxon>Methanobacteriati</taxon>
        <taxon>Methanobacteriota</taxon>
        <taxon>Thermococci</taxon>
        <taxon>Thermococcales</taxon>
        <taxon>Thermococcaceae</taxon>
        <taxon>Pyrococcus</taxon>
    </lineage>
</organism>
<gene>
    <name evidence="1" type="ORF">HA331_03675</name>
</gene>
<dbReference type="AlphaFoldDB" id="A0A832T1D9"/>
<accession>A0A832T1D9</accession>
<dbReference type="EMBL" id="DUJN01000004">
    <property type="protein sequence ID" value="HII60850.1"/>
    <property type="molecule type" value="Genomic_DNA"/>
</dbReference>